<dbReference type="Pfam" id="PF22638">
    <property type="entry name" value="FlgK_D1"/>
    <property type="match status" value="1"/>
</dbReference>
<dbReference type="GO" id="GO:0044780">
    <property type="term" value="P:bacterial-type flagellum assembly"/>
    <property type="evidence" value="ECO:0007669"/>
    <property type="project" value="InterPro"/>
</dbReference>
<keyword evidence="10" id="KW-0966">Cell projection</keyword>
<evidence type="ECO:0000256" key="1">
    <source>
        <dbReference type="ARBA" id="ARBA00004365"/>
    </source>
</evidence>
<organism evidence="10 11">
    <name type="scientific">Kineococcus radiotolerans (strain ATCC BAA-149 / DSM 14245 / SRS30216)</name>
    <dbReference type="NCBI Taxonomy" id="266940"/>
    <lineage>
        <taxon>Bacteria</taxon>
        <taxon>Bacillati</taxon>
        <taxon>Actinomycetota</taxon>
        <taxon>Actinomycetes</taxon>
        <taxon>Kineosporiales</taxon>
        <taxon>Kineosporiaceae</taxon>
        <taxon>Kineococcus</taxon>
    </lineage>
</organism>
<dbReference type="InterPro" id="IPR010930">
    <property type="entry name" value="Flg_bb/hook_C_dom"/>
</dbReference>
<keyword evidence="10" id="KW-0282">Flagellum</keyword>
<dbReference type="Pfam" id="PF06429">
    <property type="entry name" value="Flg_bbr_C"/>
    <property type="match status" value="1"/>
</dbReference>
<dbReference type="GO" id="GO:0005576">
    <property type="term" value="C:extracellular region"/>
    <property type="evidence" value="ECO:0007669"/>
    <property type="project" value="UniProtKB-SubCell"/>
</dbReference>
<dbReference type="OrthoDB" id="9802553at2"/>
<evidence type="ECO:0000259" key="8">
    <source>
        <dbReference type="Pfam" id="PF06429"/>
    </source>
</evidence>
<dbReference type="InterPro" id="IPR053927">
    <property type="entry name" value="FlgK_helical"/>
</dbReference>
<evidence type="ECO:0000256" key="2">
    <source>
        <dbReference type="ARBA" id="ARBA00004613"/>
    </source>
</evidence>
<reference evidence="11" key="1">
    <citation type="journal article" date="2008" name="PLoS ONE">
        <title>Survival in nuclear waste, extreme resistance, and potential applications gleaned from the genome sequence of Kineococcus radiotolerans SRS30216.</title>
        <authorList>
            <person name="Bagwell C.E."/>
            <person name="Bhat S."/>
            <person name="Hawkins G.M."/>
            <person name="Smith B.W."/>
            <person name="Biswas T."/>
            <person name="Hoover T.R."/>
            <person name="Saunders E."/>
            <person name="Han C.S."/>
            <person name="Tsodikov O.V."/>
            <person name="Shimkets L.J."/>
        </authorList>
    </citation>
    <scope>NUCLEOTIDE SEQUENCE [LARGE SCALE GENOMIC DNA]</scope>
    <source>
        <strain evidence="11">ATCC BAA-149 / DSM 14245 / SRS30216</strain>
    </source>
</reference>
<dbReference type="AlphaFoldDB" id="A6W8G9"/>
<sequence>MSTFSGINTASRALGAAQRGMETTGQNIANVNTPGYSRQRVEQSSSVLNQTGQFTQKYVPGDGVVVNGLTRVSDALATATARQDSAAAQEQATAASIWSGVENAIGDTGASGLSENLKDLSSAWNDLAAKAGTDGLAGAQSLVITRSQTVATQIVGMNTQLEGQYDQLTLQADTLATQANTIAGNIAKLNTGIRETTASGASANELMDQRDQLLNQLSDITGSRVVHRENGTVDVLVGNATIVTGDFSYDLKIGVQESTTSTAPIAPGAERIGNQLVATIGGQNAGPVAGSLKATFDGANKTLADQQKGLNDFATDLTTKVNAAYGTTFFSSVEAGWTTGPVKAAQLTVSVTTTSFRDSTGTGTGTGSADRAYARAVSEAFNGAPAKPAVGTTPAKPAVTGIKDGWRTHVTNLAASTQSANNRAELSAQVSLKSSAVRDGVSGVNLDEEMTNLVAYQHAYSAAAKVLTTMDEALQSLLNMVR</sequence>
<dbReference type="PANTHER" id="PTHR30033:SF1">
    <property type="entry name" value="FLAGELLAR HOOK-ASSOCIATED PROTEIN 1"/>
    <property type="match status" value="1"/>
</dbReference>
<dbReference type="Proteomes" id="UP000001116">
    <property type="component" value="Chromosome"/>
</dbReference>
<dbReference type="SUPFAM" id="SSF64518">
    <property type="entry name" value="Phase 1 flagellin"/>
    <property type="match status" value="1"/>
</dbReference>
<evidence type="ECO:0000256" key="5">
    <source>
        <dbReference type="ARBA" id="ARBA00022525"/>
    </source>
</evidence>
<dbReference type="GO" id="GO:0005198">
    <property type="term" value="F:structural molecule activity"/>
    <property type="evidence" value="ECO:0007669"/>
    <property type="project" value="InterPro"/>
</dbReference>
<dbReference type="PANTHER" id="PTHR30033">
    <property type="entry name" value="FLAGELLAR HOOK-ASSOCIATED PROTEIN 1"/>
    <property type="match status" value="1"/>
</dbReference>
<keyword evidence="6" id="KW-0975">Bacterial flagellum</keyword>
<evidence type="ECO:0000256" key="3">
    <source>
        <dbReference type="ARBA" id="ARBA00009677"/>
    </source>
</evidence>
<keyword evidence="10" id="KW-0969">Cilium</keyword>
<comment type="similarity">
    <text evidence="3">Belongs to the flagella basal body rod proteins family.</text>
</comment>
<dbReference type="HOGENOM" id="CLU_012762_1_0_11"/>
<dbReference type="InterPro" id="IPR001444">
    <property type="entry name" value="Flag_bb_rod_N"/>
</dbReference>
<comment type="subcellular location">
    <subcellularLocation>
        <location evidence="1">Bacterial flagellum</location>
    </subcellularLocation>
    <subcellularLocation>
        <location evidence="2">Secreted</location>
    </subcellularLocation>
</comment>
<keyword evidence="11" id="KW-1185">Reference proteome</keyword>
<evidence type="ECO:0000313" key="10">
    <source>
        <dbReference type="EMBL" id="ABS03108.1"/>
    </source>
</evidence>
<evidence type="ECO:0000256" key="4">
    <source>
        <dbReference type="ARBA" id="ARBA00016244"/>
    </source>
</evidence>
<gene>
    <name evidence="10" type="ordered locus">Krad_1622</name>
</gene>
<dbReference type="STRING" id="266940.Krad_1622"/>
<evidence type="ECO:0000256" key="6">
    <source>
        <dbReference type="ARBA" id="ARBA00023143"/>
    </source>
</evidence>
<proteinExistence type="inferred from homology"/>
<dbReference type="EMBL" id="CP000750">
    <property type="protein sequence ID" value="ABS03108.1"/>
    <property type="molecule type" value="Genomic_DNA"/>
</dbReference>
<dbReference type="eggNOG" id="COG1256">
    <property type="taxonomic scope" value="Bacteria"/>
</dbReference>
<dbReference type="RefSeq" id="WP_011981753.1">
    <property type="nucleotide sequence ID" value="NC_009664.2"/>
</dbReference>
<accession>A6W8G9</accession>
<dbReference type="NCBIfam" id="TIGR02492">
    <property type="entry name" value="flgK_ends"/>
    <property type="match status" value="1"/>
</dbReference>
<evidence type="ECO:0000313" key="11">
    <source>
        <dbReference type="Proteomes" id="UP000001116"/>
    </source>
</evidence>
<dbReference type="GO" id="GO:0009424">
    <property type="term" value="C:bacterial-type flagellum hook"/>
    <property type="evidence" value="ECO:0007669"/>
    <property type="project" value="InterPro"/>
</dbReference>
<feature type="domain" description="Flagellar hook-associated protein FlgK helical" evidence="9">
    <location>
        <begin position="100"/>
        <end position="324"/>
    </location>
</feature>
<evidence type="ECO:0000259" key="7">
    <source>
        <dbReference type="Pfam" id="PF00460"/>
    </source>
</evidence>
<dbReference type="KEGG" id="kra:Krad_1622"/>
<keyword evidence="5" id="KW-0964">Secreted</keyword>
<protein>
    <recommendedName>
        <fullName evidence="4">Flagellar hook-associated protein 1</fullName>
    </recommendedName>
</protein>
<dbReference type="InterPro" id="IPR002371">
    <property type="entry name" value="FlgK"/>
</dbReference>
<feature type="domain" description="Flagellar basal body rod protein N-terminal" evidence="7">
    <location>
        <begin position="7"/>
        <end position="36"/>
    </location>
</feature>
<feature type="domain" description="Flagellar basal-body/hook protein C-terminal" evidence="8">
    <location>
        <begin position="442"/>
        <end position="480"/>
    </location>
</feature>
<name>A6W8G9_KINRD</name>
<dbReference type="Pfam" id="PF00460">
    <property type="entry name" value="Flg_bb_rod"/>
    <property type="match status" value="1"/>
</dbReference>
<evidence type="ECO:0000259" key="9">
    <source>
        <dbReference type="Pfam" id="PF22638"/>
    </source>
</evidence>